<feature type="domain" description="Nudix hydrolase" evidence="1">
    <location>
        <begin position="117"/>
        <end position="258"/>
    </location>
</feature>
<comment type="caution">
    <text evidence="2">The sequence shown here is derived from an EMBL/GenBank/DDBJ whole genome shotgun (WGS) entry which is preliminary data.</text>
</comment>
<evidence type="ECO:0000259" key="1">
    <source>
        <dbReference type="PROSITE" id="PS51462"/>
    </source>
</evidence>
<dbReference type="PROSITE" id="PS51462">
    <property type="entry name" value="NUDIX"/>
    <property type="match status" value="1"/>
</dbReference>
<evidence type="ECO:0000313" key="3">
    <source>
        <dbReference type="Proteomes" id="UP000321058"/>
    </source>
</evidence>
<gene>
    <name evidence="2" type="ORF">RSO01_00800</name>
</gene>
<dbReference type="InterPro" id="IPR015797">
    <property type="entry name" value="NUDIX_hydrolase-like_dom_sf"/>
</dbReference>
<dbReference type="CDD" id="cd03676">
    <property type="entry name" value="NUDIX_Tnr3_like"/>
    <property type="match status" value="1"/>
</dbReference>
<accession>A0A512N1R1</accession>
<protein>
    <submittedName>
        <fullName evidence="2">DUF4743 domain-containing protein</fullName>
    </submittedName>
</protein>
<sequence length="291" mass="33207">MSFLDHIKRCNNGDLSQFEPWFIGRQRAGFIHRDFAPVVATRPDLFVRHDAAWHLDPALDTPDKRTAAMRAFLLELRERGQFGSLWREEAYPVTWVFTDPPLMAMERAAVPWFGVRAFGPHLTAYVRRKDGLHIWVPRRSYTKPTFPGQLDNTVAGGQPIGIGLHDNLIKECAEEASIPRKLAEQAKAVSYITYLNQSGPQLKPDIMTCFDLELPEDFTPRANDGEVHSFELWPVQRVFETVRDTTQFKYNCNLVLIDFFVRHGLLSADDPQFMAIVSGLKKEYTSLNGIG</sequence>
<dbReference type="PANTHER" id="PTHR13622:SF8">
    <property type="entry name" value="THIAMIN PYROPHOSPHOKINASE 1"/>
    <property type="match status" value="1"/>
</dbReference>
<dbReference type="GO" id="GO:0044715">
    <property type="term" value="F:8-oxo-dGDP phosphatase activity"/>
    <property type="evidence" value="ECO:0007669"/>
    <property type="project" value="TreeGrafter"/>
</dbReference>
<dbReference type="AlphaFoldDB" id="A0A512N1R1"/>
<name>A0A512N1R1_9HYPH</name>
<dbReference type="FunFam" id="3.90.79.10:FF:000019">
    <property type="entry name" value="Thiamin pyrophosphokinase, putative"/>
    <property type="match status" value="1"/>
</dbReference>
<dbReference type="Pfam" id="PF15916">
    <property type="entry name" value="DUF4743"/>
    <property type="match status" value="1"/>
</dbReference>
<dbReference type="EMBL" id="BKAJ01000003">
    <property type="protein sequence ID" value="GEP52914.1"/>
    <property type="molecule type" value="Genomic_DNA"/>
</dbReference>
<dbReference type="InterPro" id="IPR031804">
    <property type="entry name" value="DUF4743"/>
</dbReference>
<dbReference type="Proteomes" id="UP000321058">
    <property type="component" value="Unassembled WGS sequence"/>
</dbReference>
<dbReference type="OrthoDB" id="8438812at2"/>
<dbReference type="PANTHER" id="PTHR13622">
    <property type="entry name" value="THIAMIN PYROPHOSPHOKINASE"/>
    <property type="match status" value="1"/>
</dbReference>
<dbReference type="RefSeq" id="WP_147145032.1">
    <property type="nucleotide sequence ID" value="NZ_BKAJ01000003.1"/>
</dbReference>
<proteinExistence type="predicted"/>
<evidence type="ECO:0000313" key="2">
    <source>
        <dbReference type="EMBL" id="GEP52914.1"/>
    </source>
</evidence>
<keyword evidence="3" id="KW-1185">Reference proteome</keyword>
<dbReference type="SUPFAM" id="SSF55811">
    <property type="entry name" value="Nudix"/>
    <property type="match status" value="1"/>
</dbReference>
<reference evidence="2 3" key="1">
    <citation type="submission" date="2019-07" db="EMBL/GenBank/DDBJ databases">
        <title>Whole genome shotgun sequence of Reyranella soli NBRC 108950.</title>
        <authorList>
            <person name="Hosoyama A."/>
            <person name="Uohara A."/>
            <person name="Ohji S."/>
            <person name="Ichikawa N."/>
        </authorList>
    </citation>
    <scope>NUCLEOTIDE SEQUENCE [LARGE SCALE GENOMIC DNA]</scope>
    <source>
        <strain evidence="2 3">NBRC 108950</strain>
    </source>
</reference>
<dbReference type="InterPro" id="IPR000086">
    <property type="entry name" value="NUDIX_hydrolase_dom"/>
</dbReference>
<dbReference type="Gene3D" id="3.90.79.10">
    <property type="entry name" value="Nucleoside Triphosphate Pyrophosphohydrolase"/>
    <property type="match status" value="1"/>
</dbReference>
<organism evidence="2 3">
    <name type="scientific">Reyranella soli</name>
    <dbReference type="NCBI Taxonomy" id="1230389"/>
    <lineage>
        <taxon>Bacteria</taxon>
        <taxon>Pseudomonadati</taxon>
        <taxon>Pseudomonadota</taxon>
        <taxon>Alphaproteobacteria</taxon>
        <taxon>Hyphomicrobiales</taxon>
        <taxon>Reyranellaceae</taxon>
        <taxon>Reyranella</taxon>
    </lineage>
</organism>